<gene>
    <name evidence="1" type="ORF">CWO07_16080</name>
</gene>
<dbReference type="RefSeq" id="WP_102457757.1">
    <property type="nucleotide sequence ID" value="NZ_MCWO01000120.1"/>
</dbReference>
<evidence type="ECO:0008006" key="3">
    <source>
        <dbReference type="Google" id="ProtNLM"/>
    </source>
</evidence>
<dbReference type="AlphaFoldDB" id="A0A2T5ETF2"/>
<comment type="caution">
    <text evidence="1">The sequence shown here is derived from an EMBL/GenBank/DDBJ whole genome shotgun (WGS) entry which is preliminary data.</text>
</comment>
<name>A0A2T5ETF2_VIBSP</name>
<protein>
    <recommendedName>
        <fullName evidence="3">DUF4160 domain-containing protein</fullName>
    </recommendedName>
</protein>
<accession>A0A2T5ETF2</accession>
<dbReference type="Proteomes" id="UP000244197">
    <property type="component" value="Unassembled WGS sequence"/>
</dbReference>
<dbReference type="InterPro" id="IPR025427">
    <property type="entry name" value="DUF4160"/>
</dbReference>
<evidence type="ECO:0000313" key="1">
    <source>
        <dbReference type="EMBL" id="PTP31269.1"/>
    </source>
</evidence>
<evidence type="ECO:0000313" key="2">
    <source>
        <dbReference type="Proteomes" id="UP000244197"/>
    </source>
</evidence>
<sequence>MPTISMFYGIIVRMYYFDNQQHSAPHIHVHYQGDSVIVQIPSGRILEGRIPSNKQKLVDAWVEIHKDELMADWELAINGESVFKIDPLK</sequence>
<proteinExistence type="predicted"/>
<dbReference type="Pfam" id="PF13711">
    <property type="entry name" value="DUF4160"/>
    <property type="match status" value="1"/>
</dbReference>
<organism evidence="1 2">
    <name type="scientific">Vibrio splendidus</name>
    <dbReference type="NCBI Taxonomy" id="29497"/>
    <lineage>
        <taxon>Bacteria</taxon>
        <taxon>Pseudomonadati</taxon>
        <taxon>Pseudomonadota</taxon>
        <taxon>Gammaproteobacteria</taxon>
        <taxon>Vibrionales</taxon>
        <taxon>Vibrionaceae</taxon>
        <taxon>Vibrio</taxon>
    </lineage>
</organism>
<reference evidence="1 2" key="1">
    <citation type="submission" date="2017-11" db="EMBL/GenBank/DDBJ databases">
        <title>Population delineation of vibrios coincides with oyster pathogenicity.</title>
        <authorList>
            <person name="Bruto M."/>
            <person name="Labreuche Y."/>
            <person name="James A."/>
            <person name="Piel D."/>
            <person name="Chenivesse S."/>
            <person name="Petton B."/>
            <person name="Polz M.F."/>
            <person name="Le Roux F."/>
        </authorList>
    </citation>
    <scope>NUCLEOTIDE SEQUENCE [LARGE SCALE GENOMIC DNA]</scope>
    <source>
        <strain evidence="1 2">FF_144</strain>
    </source>
</reference>
<dbReference type="EMBL" id="PIFK01000031">
    <property type="protein sequence ID" value="PTP31269.1"/>
    <property type="molecule type" value="Genomic_DNA"/>
</dbReference>